<proteinExistence type="inferred from homology"/>
<dbReference type="PROSITE" id="PS01023">
    <property type="entry name" value="PTR2_2"/>
    <property type="match status" value="1"/>
</dbReference>
<dbReference type="EMBL" id="BAAAVT010000014">
    <property type="protein sequence ID" value="GAA3069546.1"/>
    <property type="molecule type" value="Genomic_DNA"/>
</dbReference>
<keyword evidence="3 8" id="KW-0813">Transport</keyword>
<protein>
    <submittedName>
        <fullName evidence="11">Peptide MFS transporter</fullName>
    </submittedName>
</protein>
<comment type="subcellular location">
    <subcellularLocation>
        <location evidence="1">Cell membrane</location>
        <topology evidence="1">Multi-pass membrane protein</topology>
    </subcellularLocation>
    <subcellularLocation>
        <location evidence="8">Membrane</location>
        <topology evidence="8">Multi-pass membrane protein</topology>
    </subcellularLocation>
</comment>
<sequence>MGKMTTIHQNPSQVPAADEGKTFFGHPRMLFNLFSVELWERFSFYGMQGILAYYMYFSVADGGLGIDQGLALSLVGAYGGAVYLSTILTAWIADRLIGAERTLFHSAVLVMIGHIALAVLPGAAGLSVGLLCVAVGSGGVKAAAGSLVGTLYAREDPRRDAGFSIFYMGVNIGGLIGPLLSGLLQDRIGFHWGFGAAALGMVIGLVVYTQGRRRLPDSAHAVVNPLPAALRRRYGFGTLAAVVLIAGLFATGVLTAANLATVIAGVVIVAAVIYFVVLLTSPKVDRDERSRVVAFIPLFIASTAFFALFQQQFTFIAVYSEQRLDRSIFGWDMPASWVQSINPLFIILFAAVFAALWTTMGDRQPSTPLKFGGALVVIGIAYLLFIPLESLERTPLLALVGILLLVTWAELLISPIGLSVATKLAPVAFTTQMLALFYLSIALGTTLAGILAGFYTAGQEVAYFITLGGVCVVLGAALAVASPKLVRLMRGVR</sequence>
<feature type="transmembrane region" description="Helical" evidence="9">
    <location>
        <begin position="234"/>
        <end position="253"/>
    </location>
</feature>
<dbReference type="InterPro" id="IPR005279">
    <property type="entry name" value="Dipep/tripep_permease"/>
</dbReference>
<dbReference type="InterPro" id="IPR020846">
    <property type="entry name" value="MFS_dom"/>
</dbReference>
<comment type="caution">
    <text evidence="11">The sequence shown here is derived from an EMBL/GenBank/DDBJ whole genome shotgun (WGS) entry which is preliminary data.</text>
</comment>
<dbReference type="InterPro" id="IPR050171">
    <property type="entry name" value="MFS_Transporters"/>
</dbReference>
<evidence type="ECO:0000256" key="4">
    <source>
        <dbReference type="ARBA" id="ARBA00022475"/>
    </source>
</evidence>
<dbReference type="PANTHER" id="PTHR23517">
    <property type="entry name" value="RESISTANCE PROTEIN MDTM, PUTATIVE-RELATED-RELATED"/>
    <property type="match status" value="1"/>
</dbReference>
<feature type="transmembrane region" description="Helical" evidence="9">
    <location>
        <begin position="394"/>
        <end position="413"/>
    </location>
</feature>
<dbReference type="Pfam" id="PF00854">
    <property type="entry name" value="PTR2"/>
    <property type="match status" value="1"/>
</dbReference>
<feature type="transmembrane region" description="Helical" evidence="9">
    <location>
        <begin position="190"/>
        <end position="208"/>
    </location>
</feature>
<dbReference type="PROSITE" id="PS50850">
    <property type="entry name" value="MFS"/>
    <property type="match status" value="1"/>
</dbReference>
<evidence type="ECO:0000256" key="2">
    <source>
        <dbReference type="ARBA" id="ARBA00005982"/>
    </source>
</evidence>
<feature type="transmembrane region" description="Helical" evidence="9">
    <location>
        <begin position="337"/>
        <end position="357"/>
    </location>
</feature>
<feature type="domain" description="Major facilitator superfamily (MFS) profile" evidence="10">
    <location>
        <begin position="29"/>
        <end position="486"/>
    </location>
</feature>
<feature type="transmembrane region" description="Helical" evidence="9">
    <location>
        <begin position="69"/>
        <end position="91"/>
    </location>
</feature>
<dbReference type="InterPro" id="IPR036259">
    <property type="entry name" value="MFS_trans_sf"/>
</dbReference>
<organism evidence="11 12">
    <name type="scientific">Nesterenkonia aethiopica</name>
    <dbReference type="NCBI Taxonomy" id="269144"/>
    <lineage>
        <taxon>Bacteria</taxon>
        <taxon>Bacillati</taxon>
        <taxon>Actinomycetota</taxon>
        <taxon>Actinomycetes</taxon>
        <taxon>Micrococcales</taxon>
        <taxon>Micrococcaceae</taxon>
        <taxon>Nesterenkonia</taxon>
    </lineage>
</organism>
<dbReference type="InterPro" id="IPR000109">
    <property type="entry name" value="POT_fam"/>
</dbReference>
<gene>
    <name evidence="11" type="ORF">GCM10010529_22470</name>
</gene>
<dbReference type="InterPro" id="IPR018456">
    <property type="entry name" value="PTR2_symporter_CS"/>
</dbReference>
<evidence type="ECO:0000313" key="12">
    <source>
        <dbReference type="Proteomes" id="UP001500236"/>
    </source>
</evidence>
<dbReference type="Gene3D" id="1.20.1250.20">
    <property type="entry name" value="MFS general substrate transporter like domains"/>
    <property type="match status" value="1"/>
</dbReference>
<feature type="transmembrane region" description="Helical" evidence="9">
    <location>
        <begin position="434"/>
        <end position="455"/>
    </location>
</feature>
<feature type="transmembrane region" description="Helical" evidence="9">
    <location>
        <begin position="128"/>
        <end position="153"/>
    </location>
</feature>
<keyword evidence="5 8" id="KW-0812">Transmembrane</keyword>
<feature type="transmembrane region" description="Helical" evidence="9">
    <location>
        <begin position="259"/>
        <end position="280"/>
    </location>
</feature>
<feature type="transmembrane region" description="Helical" evidence="9">
    <location>
        <begin position="461"/>
        <end position="481"/>
    </location>
</feature>
<evidence type="ECO:0000256" key="6">
    <source>
        <dbReference type="ARBA" id="ARBA00022989"/>
    </source>
</evidence>
<dbReference type="SUPFAM" id="SSF103473">
    <property type="entry name" value="MFS general substrate transporter"/>
    <property type="match status" value="2"/>
</dbReference>
<keyword evidence="7 9" id="KW-0472">Membrane</keyword>
<evidence type="ECO:0000256" key="1">
    <source>
        <dbReference type="ARBA" id="ARBA00004651"/>
    </source>
</evidence>
<feature type="transmembrane region" description="Helical" evidence="9">
    <location>
        <begin position="369"/>
        <end position="388"/>
    </location>
</feature>
<evidence type="ECO:0000259" key="10">
    <source>
        <dbReference type="PROSITE" id="PS50850"/>
    </source>
</evidence>
<evidence type="ECO:0000256" key="8">
    <source>
        <dbReference type="RuleBase" id="RU003755"/>
    </source>
</evidence>
<accession>A0ABP6LZW1</accession>
<comment type="similarity">
    <text evidence="2 8">Belongs to the major facilitator superfamily. Proton-dependent oligopeptide transporter (POT/PTR) (TC 2.A.17) family.</text>
</comment>
<evidence type="ECO:0000256" key="7">
    <source>
        <dbReference type="ARBA" id="ARBA00023136"/>
    </source>
</evidence>
<feature type="transmembrane region" description="Helical" evidence="9">
    <location>
        <begin position="103"/>
        <end position="122"/>
    </location>
</feature>
<dbReference type="NCBIfam" id="TIGR00924">
    <property type="entry name" value="yjdL_sub1_fam"/>
    <property type="match status" value="1"/>
</dbReference>
<reference evidence="12" key="1">
    <citation type="journal article" date="2019" name="Int. J. Syst. Evol. Microbiol.">
        <title>The Global Catalogue of Microorganisms (GCM) 10K type strain sequencing project: providing services to taxonomists for standard genome sequencing and annotation.</title>
        <authorList>
            <consortium name="The Broad Institute Genomics Platform"/>
            <consortium name="The Broad Institute Genome Sequencing Center for Infectious Disease"/>
            <person name="Wu L."/>
            <person name="Ma J."/>
        </authorList>
    </citation>
    <scope>NUCLEOTIDE SEQUENCE [LARGE SCALE GENOMIC DNA]</scope>
    <source>
        <strain evidence="12">JCM 14309</strain>
    </source>
</reference>
<evidence type="ECO:0000256" key="9">
    <source>
        <dbReference type="SAM" id="Phobius"/>
    </source>
</evidence>
<keyword evidence="4" id="KW-1003">Cell membrane</keyword>
<evidence type="ECO:0000256" key="3">
    <source>
        <dbReference type="ARBA" id="ARBA00022448"/>
    </source>
</evidence>
<keyword evidence="12" id="KW-1185">Reference proteome</keyword>
<evidence type="ECO:0000256" key="5">
    <source>
        <dbReference type="ARBA" id="ARBA00022692"/>
    </source>
</evidence>
<feature type="transmembrane region" description="Helical" evidence="9">
    <location>
        <begin position="38"/>
        <end position="57"/>
    </location>
</feature>
<evidence type="ECO:0000313" key="11">
    <source>
        <dbReference type="EMBL" id="GAA3069546.1"/>
    </source>
</evidence>
<dbReference type="PANTHER" id="PTHR23517:SF15">
    <property type="entry name" value="PROTON-DEPENDENT OLIGOPEPTIDE FAMILY TRANSPORT PROTEIN"/>
    <property type="match status" value="1"/>
</dbReference>
<feature type="transmembrane region" description="Helical" evidence="9">
    <location>
        <begin position="165"/>
        <end position="184"/>
    </location>
</feature>
<dbReference type="Proteomes" id="UP001500236">
    <property type="component" value="Unassembled WGS sequence"/>
</dbReference>
<feature type="transmembrane region" description="Helical" evidence="9">
    <location>
        <begin position="292"/>
        <end position="317"/>
    </location>
</feature>
<dbReference type="CDD" id="cd17346">
    <property type="entry name" value="MFS_DtpA_like"/>
    <property type="match status" value="1"/>
</dbReference>
<name>A0ABP6LZW1_9MICC</name>
<keyword evidence="6 9" id="KW-1133">Transmembrane helix</keyword>